<feature type="signal peptide" evidence="3">
    <location>
        <begin position="1"/>
        <end position="23"/>
    </location>
</feature>
<dbReference type="GO" id="GO:0006493">
    <property type="term" value="P:protein O-linked glycosylation"/>
    <property type="evidence" value="ECO:0007669"/>
    <property type="project" value="TreeGrafter"/>
</dbReference>
<evidence type="ECO:0000259" key="4">
    <source>
        <dbReference type="Pfam" id="PF00535"/>
    </source>
</evidence>
<keyword evidence="2" id="KW-1015">Disulfide bond</keyword>
<organism evidence="6">
    <name type="scientific">Mesocestoides corti</name>
    <name type="common">Flatworm</name>
    <dbReference type="NCBI Taxonomy" id="53468"/>
    <lineage>
        <taxon>Eukaryota</taxon>
        <taxon>Metazoa</taxon>
        <taxon>Spiralia</taxon>
        <taxon>Lophotrochozoa</taxon>
        <taxon>Platyhelminthes</taxon>
        <taxon>Cestoda</taxon>
        <taxon>Eucestoda</taxon>
        <taxon>Cyclophyllidea</taxon>
        <taxon>Mesocestoididae</taxon>
        <taxon>Mesocestoides</taxon>
    </lineage>
</organism>
<keyword evidence="1" id="KW-0808">Transferase</keyword>
<evidence type="ECO:0000313" key="6">
    <source>
        <dbReference type="WBParaSite" id="MCU_005540-RA"/>
    </source>
</evidence>
<dbReference type="Pfam" id="PF00535">
    <property type="entry name" value="Glycos_transf_2"/>
    <property type="match status" value="1"/>
</dbReference>
<dbReference type="PANTHER" id="PTHR11675">
    <property type="entry name" value="N-ACETYLGALACTOSAMINYLTRANSFERASE"/>
    <property type="match status" value="1"/>
</dbReference>
<proteinExistence type="predicted"/>
<accession>A0A5K3F8F6</accession>
<evidence type="ECO:0000259" key="5">
    <source>
        <dbReference type="Pfam" id="PF02709"/>
    </source>
</evidence>
<dbReference type="SUPFAM" id="SSF53448">
    <property type="entry name" value="Nucleotide-diphospho-sugar transferases"/>
    <property type="match status" value="1"/>
</dbReference>
<feature type="domain" description="Glycosyltransferase 2-like" evidence="4">
    <location>
        <begin position="71"/>
        <end position="173"/>
    </location>
</feature>
<evidence type="ECO:0000256" key="1">
    <source>
        <dbReference type="ARBA" id="ARBA00022679"/>
    </source>
</evidence>
<dbReference type="GO" id="GO:0005794">
    <property type="term" value="C:Golgi apparatus"/>
    <property type="evidence" value="ECO:0007669"/>
    <property type="project" value="TreeGrafter"/>
</dbReference>
<dbReference type="WBParaSite" id="MCU_005540-RA">
    <property type="protein sequence ID" value="MCU_005540-RA"/>
    <property type="gene ID" value="MCU_005540"/>
</dbReference>
<dbReference type="Gene3D" id="3.90.550.10">
    <property type="entry name" value="Spore Coat Polysaccharide Biosynthesis Protein SpsA, Chain A"/>
    <property type="match status" value="1"/>
</dbReference>
<evidence type="ECO:0000256" key="3">
    <source>
        <dbReference type="SAM" id="SignalP"/>
    </source>
</evidence>
<reference evidence="6" key="1">
    <citation type="submission" date="2019-11" db="UniProtKB">
        <authorList>
            <consortium name="WormBaseParasite"/>
        </authorList>
    </citation>
    <scope>IDENTIFICATION</scope>
</reference>
<dbReference type="InterPro" id="IPR029044">
    <property type="entry name" value="Nucleotide-diphossugar_trans"/>
</dbReference>
<feature type="domain" description="Galactosyltransferase C-terminal" evidence="5">
    <location>
        <begin position="247"/>
        <end position="306"/>
    </location>
</feature>
<sequence>MVKLPSICWVFTLLIVVVNYNGGTIFDSSSDATLKASNKLYSERNWHTECHRWMSHTSKILGDNPSPLLASVIIVTHNENEHILQATLISLMANTSEEFLKEVIVVDDFSQFPVKISLGKVEPRVSIIRNAARQGLIRSRLIGVNEASGDILIFADSHIRFAKNWLKPIILRLLSYQRFENQRGLLVLSPFISAFTENGQEYPAVEYLRGGFTWDLSFVWEPMNENEKDTLNSFGRQMNLTWRSLPRPTPVIAGSVIAVLRTQFLTFGAFDSQMEVWGGENLELSFRAWMCNGRVEIIPCSRVSHLFRDSHAYSFPEDKVTTITRNLKRVSTVWMEPSKGLKVNSAKFVVPPIALFYSSHQECLKVSAGDISRRKRLKHKLGCKDFAWFVDNVYPELRKKADFVKLRDNAIVTAHFSDLIKKFQ</sequence>
<feature type="chain" id="PRO_5024272544" evidence="3">
    <location>
        <begin position="24"/>
        <end position="424"/>
    </location>
</feature>
<dbReference type="PANTHER" id="PTHR11675:SF119">
    <property type="entry name" value="POLYPEPTIDE N-ACETYLGALACTOSAMINYLTRANSFERASE 2"/>
    <property type="match status" value="1"/>
</dbReference>
<dbReference type="AlphaFoldDB" id="A0A5K3F8F6"/>
<dbReference type="InterPro" id="IPR027791">
    <property type="entry name" value="Galactosyl_T_C"/>
</dbReference>
<evidence type="ECO:0000256" key="2">
    <source>
        <dbReference type="ARBA" id="ARBA00023157"/>
    </source>
</evidence>
<dbReference type="GO" id="GO:0004653">
    <property type="term" value="F:polypeptide N-acetylgalactosaminyltransferase activity"/>
    <property type="evidence" value="ECO:0007669"/>
    <property type="project" value="TreeGrafter"/>
</dbReference>
<keyword evidence="3" id="KW-0732">Signal</keyword>
<protein>
    <submittedName>
        <fullName evidence="6">Glyco_trans_2-like domain-containing protein</fullName>
    </submittedName>
</protein>
<name>A0A5K3F8F6_MESCO</name>
<dbReference type="Pfam" id="PF02709">
    <property type="entry name" value="Glyco_transf_7C"/>
    <property type="match status" value="1"/>
</dbReference>
<dbReference type="InterPro" id="IPR001173">
    <property type="entry name" value="Glyco_trans_2-like"/>
</dbReference>